<name>A0A976N377_9VIRU</name>
<accession>A0A976N377</accession>
<reference evidence="1" key="1">
    <citation type="submission" date="2022-02" db="EMBL/GenBank/DDBJ databases">
        <title>Towards deciphering the DNA virus diversity associated with rodent species in the families Cricetidae and Heteromyidae.</title>
        <authorList>
            <person name="Lund M."/>
            <person name="Larsen B.B."/>
            <person name="Gryseels S."/>
            <person name="Kraberger S."/>
            <person name="Rowsey D.M."/>
            <person name="Steger L."/>
            <person name="Yule K.M."/>
            <person name="Upham N.S."/>
            <person name="Worobey M."/>
            <person name="Van Doorslaer K."/>
            <person name="Varsani A."/>
        </authorList>
    </citation>
    <scope>NUCLEOTIDE SEQUENCE</scope>
    <source>
        <strain evidence="1">NeonRodF7_17</strain>
    </source>
</reference>
<sequence>MNKVLSGLLTFLALVACAVVATKLIDYVM</sequence>
<proteinExistence type="predicted"/>
<evidence type="ECO:0008006" key="2">
    <source>
        <dbReference type="Google" id="ProtNLM"/>
    </source>
</evidence>
<protein>
    <recommendedName>
        <fullName evidence="2">Lipoprotein</fullName>
    </recommendedName>
</protein>
<dbReference type="PROSITE" id="PS51257">
    <property type="entry name" value="PROKAR_LIPOPROTEIN"/>
    <property type="match status" value="1"/>
</dbReference>
<evidence type="ECO:0000313" key="1">
    <source>
        <dbReference type="EMBL" id="UPW41748.1"/>
    </source>
</evidence>
<organism evidence="1">
    <name type="scientific">Peromfec virus RodF7_17</name>
    <dbReference type="NCBI Taxonomy" id="2929352"/>
    <lineage>
        <taxon>Viruses</taxon>
        <taxon>Monodnaviria</taxon>
        <taxon>Sangervirae</taxon>
        <taxon>Phixviricota</taxon>
        <taxon>Malgrandaviricetes</taxon>
        <taxon>Petitvirales</taxon>
        <taxon>Microviridae</taxon>
    </lineage>
</organism>
<dbReference type="EMBL" id="OM869659">
    <property type="protein sequence ID" value="UPW41748.1"/>
    <property type="molecule type" value="Genomic_DNA"/>
</dbReference>